<accession>A0A8J5TER5</accession>
<protein>
    <submittedName>
        <fullName evidence="1">Uncharacterized protein</fullName>
    </submittedName>
</protein>
<evidence type="ECO:0000313" key="1">
    <source>
        <dbReference type="EMBL" id="KAG8082180.1"/>
    </source>
</evidence>
<reference evidence="1" key="1">
    <citation type="journal article" date="2021" name="bioRxiv">
        <title>Whole Genome Assembly and Annotation of Northern Wild Rice, Zizania palustris L., Supports a Whole Genome Duplication in the Zizania Genus.</title>
        <authorList>
            <person name="Haas M."/>
            <person name="Kono T."/>
            <person name="Macchietto M."/>
            <person name="Millas R."/>
            <person name="McGilp L."/>
            <person name="Shao M."/>
            <person name="Duquette J."/>
            <person name="Hirsch C.N."/>
            <person name="Kimball J."/>
        </authorList>
    </citation>
    <scope>NUCLEOTIDE SEQUENCE</scope>
    <source>
        <tissue evidence="1">Fresh leaf tissue</tissue>
    </source>
</reference>
<name>A0A8J5TER5_ZIZPA</name>
<proteinExistence type="predicted"/>
<gene>
    <name evidence="1" type="ORF">GUJ93_ZPchr0014g47179</name>
</gene>
<comment type="caution">
    <text evidence="1">The sequence shown here is derived from an EMBL/GenBank/DDBJ whole genome shotgun (WGS) entry which is preliminary data.</text>
</comment>
<sequence>MQVSSRGASAIGRCARGRGGGSKLGKGEFVAVSMDKVEGGDDLTGEEMDLAGEAEGRAGILGGFGDDFVGAAEEERLWFSEGVGLGAGLRGRGGVVGLGGVGGCERQFKRDVERVRVCVHVRPSQPLPCLFRSLHVSLLLVLLPPSQAD</sequence>
<reference evidence="1" key="2">
    <citation type="submission" date="2021-02" db="EMBL/GenBank/DDBJ databases">
        <authorList>
            <person name="Kimball J.A."/>
            <person name="Haas M.W."/>
            <person name="Macchietto M."/>
            <person name="Kono T."/>
            <person name="Duquette J."/>
            <person name="Shao M."/>
        </authorList>
    </citation>
    <scope>NUCLEOTIDE SEQUENCE</scope>
    <source>
        <tissue evidence="1">Fresh leaf tissue</tissue>
    </source>
</reference>
<evidence type="ECO:0000313" key="2">
    <source>
        <dbReference type="Proteomes" id="UP000729402"/>
    </source>
</evidence>
<dbReference type="EMBL" id="JAAALK010000086">
    <property type="protein sequence ID" value="KAG8082180.1"/>
    <property type="molecule type" value="Genomic_DNA"/>
</dbReference>
<dbReference type="Proteomes" id="UP000729402">
    <property type="component" value="Unassembled WGS sequence"/>
</dbReference>
<organism evidence="1 2">
    <name type="scientific">Zizania palustris</name>
    <name type="common">Northern wild rice</name>
    <dbReference type="NCBI Taxonomy" id="103762"/>
    <lineage>
        <taxon>Eukaryota</taxon>
        <taxon>Viridiplantae</taxon>
        <taxon>Streptophyta</taxon>
        <taxon>Embryophyta</taxon>
        <taxon>Tracheophyta</taxon>
        <taxon>Spermatophyta</taxon>
        <taxon>Magnoliopsida</taxon>
        <taxon>Liliopsida</taxon>
        <taxon>Poales</taxon>
        <taxon>Poaceae</taxon>
        <taxon>BOP clade</taxon>
        <taxon>Oryzoideae</taxon>
        <taxon>Oryzeae</taxon>
        <taxon>Zizaniinae</taxon>
        <taxon>Zizania</taxon>
    </lineage>
</organism>
<keyword evidence="2" id="KW-1185">Reference proteome</keyword>
<dbReference type="AlphaFoldDB" id="A0A8J5TER5"/>